<comment type="similarity">
    <text evidence="1">Belongs to the peptidase C56 family.</text>
</comment>
<feature type="domain" description="DJ-1/PfpI" evidence="3">
    <location>
        <begin position="73"/>
        <end position="246"/>
    </location>
</feature>
<protein>
    <recommendedName>
        <fullName evidence="3">DJ-1/PfpI domain-containing protein</fullName>
    </recommendedName>
</protein>
<dbReference type="SUPFAM" id="SSF52317">
    <property type="entry name" value="Class I glutamine amidotransferase-like"/>
    <property type="match status" value="2"/>
</dbReference>
<organism evidence="4 5">
    <name type="scientific">Solanum commersonii</name>
    <name type="common">Commerson's wild potato</name>
    <name type="synonym">Commerson's nightshade</name>
    <dbReference type="NCBI Taxonomy" id="4109"/>
    <lineage>
        <taxon>Eukaryota</taxon>
        <taxon>Viridiplantae</taxon>
        <taxon>Streptophyta</taxon>
        <taxon>Embryophyta</taxon>
        <taxon>Tracheophyta</taxon>
        <taxon>Spermatophyta</taxon>
        <taxon>Magnoliopsida</taxon>
        <taxon>eudicotyledons</taxon>
        <taxon>Gunneridae</taxon>
        <taxon>Pentapetalae</taxon>
        <taxon>asterids</taxon>
        <taxon>lamiids</taxon>
        <taxon>Solanales</taxon>
        <taxon>Solanaceae</taxon>
        <taxon>Solanoideae</taxon>
        <taxon>Solaneae</taxon>
        <taxon>Solanum</taxon>
    </lineage>
</organism>
<dbReference type="InterPro" id="IPR050325">
    <property type="entry name" value="Prot/Nucl_acid_deglycase"/>
</dbReference>
<evidence type="ECO:0000256" key="2">
    <source>
        <dbReference type="ARBA" id="ARBA00022737"/>
    </source>
</evidence>
<evidence type="ECO:0000313" key="4">
    <source>
        <dbReference type="EMBL" id="KAG5625158.1"/>
    </source>
</evidence>
<dbReference type="Gene3D" id="3.40.50.880">
    <property type="match status" value="2"/>
</dbReference>
<dbReference type="OrthoDB" id="543156at2759"/>
<comment type="caution">
    <text evidence="4">The sequence shown here is derived from an EMBL/GenBank/DDBJ whole genome shotgun (WGS) entry which is preliminary data.</text>
</comment>
<dbReference type="GO" id="GO:1903189">
    <property type="term" value="P:glyoxal metabolic process"/>
    <property type="evidence" value="ECO:0007669"/>
    <property type="project" value="TreeGrafter"/>
</dbReference>
<dbReference type="InterPro" id="IPR006287">
    <property type="entry name" value="DJ-1"/>
</dbReference>
<dbReference type="CDD" id="cd03135">
    <property type="entry name" value="GATase1_DJ-1"/>
    <property type="match status" value="2"/>
</dbReference>
<name>A0A9J6AKJ6_SOLCO</name>
<dbReference type="InterPro" id="IPR002818">
    <property type="entry name" value="DJ-1/PfpI"/>
</dbReference>
<keyword evidence="5" id="KW-1185">Reference proteome</keyword>
<dbReference type="NCBIfam" id="TIGR01383">
    <property type="entry name" value="not_thiJ"/>
    <property type="match status" value="2"/>
</dbReference>
<accession>A0A9J6AKJ6</accession>
<gene>
    <name evidence="4" type="ORF">H5410_010376</name>
</gene>
<proteinExistence type="inferred from homology"/>
<keyword evidence="2" id="KW-0677">Repeat</keyword>
<sequence>MKSISPSFSVSTAKSPIFYFSPISQRLSSVKFTAPPKINLPDTKRLSSKSAKTLSAAPTIDPITTTAAPASPKKVLLPIGFGTEEMEAVILADVLRRAGAEVTVASVEQQLEVEAYGGTRLVADTFISTCSNEIFDLVALPGGMPGSARLRDCEVLQKITSRQAEEKRLYGAICAAPAVTLLPWGLLKRKQVTIAFMSIKTTCHPAFVDKISSFRVVKTNTQVSGELTTSRGPGTSFEFAICLVEQLFGEPVAREIGELLLMNPAGDDPKRQEFNKVGWSLDRTPQVLIPIANGSEEIEVVTLIDILRRAKVNVVVASVEKSAQVLASSGTKIVADKLINATSDSIFDLIILPGGAAGAERLHKSKILKKLLKEQESAGRIFGAICSSPAVLQKQGLIKDKKATAHPAVLDKLKDGVNDAQVVIDGKLITSQGLATAIQFALAIVSKLFGHARARSVAEGLVYQVPKYVKGATQIDGLHTYFTGNYKKGNFLVLDDLVADITSSRGDFPKSTKTKAIICNWGKLGGYLNPRWLINSLISFSPFLDRISPNLQYRVPTRSLTGIRAFTITRPGRIGNRDDQSNDASYGQIVLRLISVSSGHYIAPPAHKFLFFRKATSKCLSYLDSYGTDTSCLHSASMTKMCEAN</sequence>
<dbReference type="Pfam" id="PF01965">
    <property type="entry name" value="DJ-1_PfpI"/>
    <property type="match status" value="2"/>
</dbReference>
<dbReference type="EMBL" id="JACXVP010000002">
    <property type="protein sequence ID" value="KAG5625158.1"/>
    <property type="molecule type" value="Genomic_DNA"/>
</dbReference>
<dbReference type="GO" id="GO:0005737">
    <property type="term" value="C:cytoplasm"/>
    <property type="evidence" value="ECO:0007669"/>
    <property type="project" value="TreeGrafter"/>
</dbReference>
<feature type="domain" description="DJ-1/PfpI" evidence="3">
    <location>
        <begin position="286"/>
        <end position="446"/>
    </location>
</feature>
<evidence type="ECO:0000256" key="1">
    <source>
        <dbReference type="ARBA" id="ARBA00008542"/>
    </source>
</evidence>
<evidence type="ECO:0000313" key="5">
    <source>
        <dbReference type="Proteomes" id="UP000824120"/>
    </source>
</evidence>
<dbReference type="PANTHER" id="PTHR48094">
    <property type="entry name" value="PROTEIN/NUCLEIC ACID DEGLYCASE DJ-1-RELATED"/>
    <property type="match status" value="1"/>
</dbReference>
<dbReference type="PANTHER" id="PTHR48094:SF7">
    <property type="entry name" value="PROTEIN DJ-1 HOMOLOG C"/>
    <property type="match status" value="1"/>
</dbReference>
<evidence type="ECO:0000259" key="3">
    <source>
        <dbReference type="Pfam" id="PF01965"/>
    </source>
</evidence>
<dbReference type="InterPro" id="IPR029062">
    <property type="entry name" value="Class_I_gatase-like"/>
</dbReference>
<reference evidence="4 5" key="1">
    <citation type="submission" date="2020-09" db="EMBL/GenBank/DDBJ databases">
        <title>De no assembly of potato wild relative species, Solanum commersonii.</title>
        <authorList>
            <person name="Cho K."/>
        </authorList>
    </citation>
    <scope>NUCLEOTIDE SEQUENCE [LARGE SCALE GENOMIC DNA]</scope>
    <source>
        <strain evidence="4">LZ3.2</strain>
        <tissue evidence="4">Leaf</tissue>
    </source>
</reference>
<dbReference type="AlphaFoldDB" id="A0A9J6AKJ6"/>
<dbReference type="Proteomes" id="UP000824120">
    <property type="component" value="Chromosome 2"/>
</dbReference>
<dbReference type="FunFam" id="3.40.50.880:FF:000015">
    <property type="entry name" value="Protein DJ-1 homolog C"/>
    <property type="match status" value="2"/>
</dbReference>